<dbReference type="EMBL" id="JAWZXF010000020">
    <property type="protein sequence ID" value="MDX7923868.1"/>
    <property type="molecule type" value="Genomic_DNA"/>
</dbReference>
<gene>
    <name evidence="1" type="ORF">SJS82_18240</name>
</gene>
<dbReference type="AlphaFoldDB" id="A0AAP6GEV3"/>
<evidence type="ECO:0000313" key="1">
    <source>
        <dbReference type="EMBL" id="MDX7923868.1"/>
    </source>
</evidence>
<accession>A0AAP6GEV3</accession>
<name>A0AAP6GEV3_AERME</name>
<protein>
    <submittedName>
        <fullName evidence="1">Uncharacterized protein</fullName>
    </submittedName>
</protein>
<proteinExistence type="predicted"/>
<sequence>MIQPLSVALELAIKVPRLINLLLAWQGMEGGMMALCALQRPFIEMKWGLTGSENKFCDSAFIFFKAWLKWGGNLYDFNCIGS</sequence>
<dbReference type="RefSeq" id="WP_319917893.1">
    <property type="nucleotide sequence ID" value="NZ_CP050791.1"/>
</dbReference>
<evidence type="ECO:0000313" key="2">
    <source>
        <dbReference type="Proteomes" id="UP001285835"/>
    </source>
</evidence>
<reference evidence="1" key="1">
    <citation type="submission" date="2023-11" db="EMBL/GenBank/DDBJ databases">
        <title>WGS of Aeromonas in Northern Israel.</title>
        <authorList>
            <person name="Hershko Y."/>
        </authorList>
    </citation>
    <scope>NUCLEOTIDE SEQUENCE</scope>
    <source>
        <strain evidence="1">02297</strain>
    </source>
</reference>
<dbReference type="Proteomes" id="UP001285835">
    <property type="component" value="Unassembled WGS sequence"/>
</dbReference>
<comment type="caution">
    <text evidence="1">The sequence shown here is derived from an EMBL/GenBank/DDBJ whole genome shotgun (WGS) entry which is preliminary data.</text>
</comment>
<organism evidence="1 2">
    <name type="scientific">Aeromonas media</name>
    <dbReference type="NCBI Taxonomy" id="651"/>
    <lineage>
        <taxon>Bacteria</taxon>
        <taxon>Pseudomonadati</taxon>
        <taxon>Pseudomonadota</taxon>
        <taxon>Gammaproteobacteria</taxon>
        <taxon>Aeromonadales</taxon>
        <taxon>Aeromonadaceae</taxon>
        <taxon>Aeromonas</taxon>
    </lineage>
</organism>